<sequence>MVHPLTTSSFQSYLGCKTFSGLVTLRLPLPLWSFSAAVAKLDKYLGRFLTNPWALSAFALDPTFRQEGLVALLTVEYEAQSSFDQALDFIKARMKVYQENMTSGRTQHENEVQWVKKSKRVNRFASSLFQAGHQEITHDMNDPWECYNSNLKRFETTENESVLDYWKRMSALPEMRPLAMVASDILGLASSSASVERLFSQAGFVLGKKRGSLSARLLTKQVMLRM</sequence>
<comment type="caution">
    <text evidence="1">The sequence shown here is derived from an EMBL/GenBank/DDBJ whole genome shotgun (WGS) entry which is preliminary data.</text>
</comment>
<reference evidence="1" key="1">
    <citation type="submission" date="2023-04" db="EMBL/GenBank/DDBJ databases">
        <title>Draft Genome sequencing of Naganishia species isolated from polar environments using Oxford Nanopore Technology.</title>
        <authorList>
            <person name="Leo P."/>
            <person name="Venkateswaran K."/>
        </authorList>
    </citation>
    <scope>NUCLEOTIDE SEQUENCE</scope>
    <source>
        <strain evidence="1">MNA-CCFEE 5425</strain>
    </source>
</reference>
<accession>A0ACC2XHA6</accession>
<name>A0ACC2XHA6_9TREE</name>
<proteinExistence type="predicted"/>
<evidence type="ECO:0000313" key="2">
    <source>
        <dbReference type="Proteomes" id="UP001243375"/>
    </source>
</evidence>
<dbReference type="Proteomes" id="UP001243375">
    <property type="component" value="Unassembled WGS sequence"/>
</dbReference>
<gene>
    <name evidence="1" type="ORF">QFC22_001834</name>
</gene>
<organism evidence="1 2">
    <name type="scientific">Naganishia vaughanmartiniae</name>
    <dbReference type="NCBI Taxonomy" id="1424756"/>
    <lineage>
        <taxon>Eukaryota</taxon>
        <taxon>Fungi</taxon>
        <taxon>Dikarya</taxon>
        <taxon>Basidiomycota</taxon>
        <taxon>Agaricomycotina</taxon>
        <taxon>Tremellomycetes</taxon>
        <taxon>Filobasidiales</taxon>
        <taxon>Filobasidiaceae</taxon>
        <taxon>Naganishia</taxon>
    </lineage>
</organism>
<evidence type="ECO:0000313" key="1">
    <source>
        <dbReference type="EMBL" id="KAJ9122411.1"/>
    </source>
</evidence>
<protein>
    <submittedName>
        <fullName evidence="1">Uncharacterized protein</fullName>
    </submittedName>
</protein>
<dbReference type="EMBL" id="JASBWU010000004">
    <property type="protein sequence ID" value="KAJ9122411.1"/>
    <property type="molecule type" value="Genomic_DNA"/>
</dbReference>
<keyword evidence="2" id="KW-1185">Reference proteome</keyword>